<organism evidence="2 3">
    <name type="scientific">Phtheirospermum japonicum</name>
    <dbReference type="NCBI Taxonomy" id="374723"/>
    <lineage>
        <taxon>Eukaryota</taxon>
        <taxon>Viridiplantae</taxon>
        <taxon>Streptophyta</taxon>
        <taxon>Embryophyta</taxon>
        <taxon>Tracheophyta</taxon>
        <taxon>Spermatophyta</taxon>
        <taxon>Magnoliopsida</taxon>
        <taxon>eudicotyledons</taxon>
        <taxon>Gunneridae</taxon>
        <taxon>Pentapetalae</taxon>
        <taxon>asterids</taxon>
        <taxon>lamiids</taxon>
        <taxon>Lamiales</taxon>
        <taxon>Orobanchaceae</taxon>
        <taxon>Orobanchaceae incertae sedis</taxon>
        <taxon>Phtheirospermum</taxon>
    </lineage>
</organism>
<sequence>MQPHPSGLGPPVSLSEYVENMKKTALHLKSLSHKTRVVFLTCPPVEEAMIRQYFGNSLDKQERANEACRVYSDALVELCKQFDIKFIDIWTAFQNRQDWAAAYLRDVIHLS</sequence>
<dbReference type="AlphaFoldDB" id="A0A830BB85"/>
<dbReference type="InterPro" id="IPR036514">
    <property type="entry name" value="SGNH_hydro_sf"/>
</dbReference>
<dbReference type="EMBL" id="BMAC01000041">
    <property type="protein sequence ID" value="GFP82358.1"/>
    <property type="molecule type" value="Genomic_DNA"/>
</dbReference>
<keyword evidence="3" id="KW-1185">Reference proteome</keyword>
<evidence type="ECO:0000313" key="3">
    <source>
        <dbReference type="Proteomes" id="UP000653305"/>
    </source>
</evidence>
<protein>
    <submittedName>
        <fullName evidence="2">GDSL esterase/lipase cprd49</fullName>
    </submittedName>
</protein>
<gene>
    <name evidence="2" type="ORF">PHJA_000378900</name>
</gene>
<dbReference type="Gene3D" id="3.40.50.1110">
    <property type="entry name" value="SGNH hydrolase"/>
    <property type="match status" value="1"/>
</dbReference>
<dbReference type="InterPro" id="IPR013830">
    <property type="entry name" value="SGNH_hydro"/>
</dbReference>
<name>A0A830BB85_9LAMI</name>
<dbReference type="PANTHER" id="PTHR14209">
    <property type="entry name" value="ISOAMYL ACETATE-HYDROLYZING ESTERASE 1"/>
    <property type="match status" value="1"/>
</dbReference>
<dbReference type="PANTHER" id="PTHR14209:SF10">
    <property type="entry name" value="SGNH HYDROLASE-TYPE ESTERASE DOMAIN-CONTAINING PROTEIN"/>
    <property type="match status" value="1"/>
</dbReference>
<comment type="caution">
    <text evidence="2">The sequence shown here is derived from an EMBL/GenBank/DDBJ whole genome shotgun (WGS) entry which is preliminary data.</text>
</comment>
<dbReference type="InterPro" id="IPR045136">
    <property type="entry name" value="Iah1-like"/>
</dbReference>
<dbReference type="SUPFAM" id="SSF52266">
    <property type="entry name" value="SGNH hydrolase"/>
    <property type="match status" value="1"/>
</dbReference>
<reference evidence="2" key="1">
    <citation type="submission" date="2020-07" db="EMBL/GenBank/DDBJ databases">
        <title>Ethylene signaling mediates host invasion by parasitic plants.</title>
        <authorList>
            <person name="Yoshida S."/>
        </authorList>
    </citation>
    <scope>NUCLEOTIDE SEQUENCE</scope>
    <source>
        <strain evidence="2">Okayama</strain>
    </source>
</reference>
<feature type="domain" description="SGNH hydrolase-type esterase" evidence="1">
    <location>
        <begin position="9"/>
        <end position="111"/>
    </location>
</feature>
<dbReference type="OrthoDB" id="671439at2759"/>
<proteinExistence type="predicted"/>
<dbReference type="Pfam" id="PF13472">
    <property type="entry name" value="Lipase_GDSL_2"/>
    <property type="match status" value="1"/>
</dbReference>
<accession>A0A830BB85</accession>
<evidence type="ECO:0000313" key="2">
    <source>
        <dbReference type="EMBL" id="GFP82358.1"/>
    </source>
</evidence>
<dbReference type="Proteomes" id="UP000653305">
    <property type="component" value="Unassembled WGS sequence"/>
</dbReference>
<evidence type="ECO:0000259" key="1">
    <source>
        <dbReference type="Pfam" id="PF13472"/>
    </source>
</evidence>